<feature type="transmembrane region" description="Helical" evidence="1">
    <location>
        <begin position="425"/>
        <end position="444"/>
    </location>
</feature>
<keyword evidence="1" id="KW-0812">Transmembrane</keyword>
<evidence type="ECO:0000313" key="6">
    <source>
        <dbReference type="Proteomes" id="UP001139006"/>
    </source>
</evidence>
<dbReference type="Pfam" id="PF09972">
    <property type="entry name" value="DUF2207"/>
    <property type="match status" value="1"/>
</dbReference>
<dbReference type="RefSeq" id="WP_253358950.1">
    <property type="nucleotide sequence ID" value="NZ_JAIULA010000002.1"/>
</dbReference>
<evidence type="ECO:0000259" key="3">
    <source>
        <dbReference type="Pfam" id="PF09972"/>
    </source>
</evidence>
<accession>A0A9X2FGP0</accession>
<feature type="transmembrane region" description="Helical" evidence="1">
    <location>
        <begin position="260"/>
        <end position="281"/>
    </location>
</feature>
<feature type="domain" description="DUF2207" evidence="3">
    <location>
        <begin position="32"/>
        <end position="217"/>
    </location>
</feature>
<dbReference type="Pfam" id="PF20990">
    <property type="entry name" value="DUF2207_C"/>
    <property type="match status" value="1"/>
</dbReference>
<gene>
    <name evidence="5" type="ORF">LB941_01640</name>
</gene>
<evidence type="ECO:0000256" key="1">
    <source>
        <dbReference type="SAM" id="Phobius"/>
    </source>
</evidence>
<evidence type="ECO:0000256" key="2">
    <source>
        <dbReference type="SAM" id="SignalP"/>
    </source>
</evidence>
<comment type="caution">
    <text evidence="5">The sequence shown here is derived from an EMBL/GenBank/DDBJ whole genome shotgun (WGS) entry which is preliminary data.</text>
</comment>
<keyword evidence="1" id="KW-1133">Transmembrane helix</keyword>
<proteinExistence type="predicted"/>
<evidence type="ECO:0000259" key="4">
    <source>
        <dbReference type="Pfam" id="PF20990"/>
    </source>
</evidence>
<keyword evidence="1" id="KW-0472">Membrane</keyword>
<reference evidence="5 6" key="1">
    <citation type="journal article" date="2023" name="Int. J. Syst. Evol. Microbiol.">
        <title>Ligilactobacillus ubinensis sp. nov., a novel species isolated from the wild ferment of a durian fruit (Durio zibethinus).</title>
        <authorList>
            <person name="Heng Y.C."/>
            <person name="Menon N."/>
            <person name="Chen B."/>
            <person name="Loo B.Z.L."/>
            <person name="Wong G.W.J."/>
            <person name="Lim A.C.H."/>
            <person name="Silvaraju S."/>
            <person name="Kittelmann S."/>
        </authorList>
    </citation>
    <scope>NUCLEOTIDE SEQUENCE [LARGE SCALE GENOMIC DNA]</scope>
    <source>
        <strain evidence="5 6">WILCCON 0076</strain>
    </source>
</reference>
<feature type="domain" description="Predicted membrane protein YciQ-like C-terminal" evidence="4">
    <location>
        <begin position="298"/>
        <end position="531"/>
    </location>
</feature>
<dbReference type="InterPro" id="IPR018702">
    <property type="entry name" value="DUF2207"/>
</dbReference>
<evidence type="ECO:0000313" key="5">
    <source>
        <dbReference type="EMBL" id="MCP0886037.1"/>
    </source>
</evidence>
<keyword evidence="2" id="KW-0732">Signal</keyword>
<dbReference type="AlphaFoldDB" id="A0A9X2FGP0"/>
<feature type="chain" id="PRO_5040951436" evidence="2">
    <location>
        <begin position="30"/>
        <end position="587"/>
    </location>
</feature>
<organism evidence="5 6">
    <name type="scientific">Ligilactobacillus ubinensis</name>
    <dbReference type="NCBI Taxonomy" id="2876789"/>
    <lineage>
        <taxon>Bacteria</taxon>
        <taxon>Bacillati</taxon>
        <taxon>Bacillota</taxon>
        <taxon>Bacilli</taxon>
        <taxon>Lactobacillales</taxon>
        <taxon>Lactobacillaceae</taxon>
        <taxon>Ligilactobacillus</taxon>
    </lineage>
</organism>
<protein>
    <submittedName>
        <fullName evidence="5">DUF2207 domain-containing protein</fullName>
    </submittedName>
</protein>
<keyword evidence="6" id="KW-1185">Reference proteome</keyword>
<feature type="transmembrane region" description="Helical" evidence="1">
    <location>
        <begin position="450"/>
        <end position="468"/>
    </location>
</feature>
<dbReference type="Proteomes" id="UP001139006">
    <property type="component" value="Unassembled WGS sequence"/>
</dbReference>
<name>A0A9X2FGP0_9LACO</name>
<dbReference type="EMBL" id="JAIULA010000002">
    <property type="protein sequence ID" value="MCP0886037.1"/>
    <property type="molecule type" value="Genomic_DNA"/>
</dbReference>
<dbReference type="InterPro" id="IPR048389">
    <property type="entry name" value="YciQ-like_C"/>
</dbReference>
<feature type="signal peptide" evidence="2">
    <location>
        <begin position="1"/>
        <end position="29"/>
    </location>
</feature>
<sequence>MQKNVKRYLLTILAALLGFLFLSTGSVHADYTITNYDMNVNLQQDGSADLTQQITYAFKGKSHGVYYNQTLGKNITATQPSIVVQQNGQSTQMTAATTGANNTFDVINTDNALKLKLFHDTNNTTTTFYYSYHITGAVTNWKDIAELNWAIIGSNWNVPLHNVRITIQLPTTNVANLRAWTRSSNTASTTVNKKNGRVTITLKKNPAFSKVQTRVLFPTSVTSSNTLVNSKKHKKTAIAAEENWIKQNNVNKQNKSRNQLILQSIVLLLAFASAAVWIIYLRRRPGQQQQWPETNPALSYDIPPMSAAVAQSIYNDNTPDNNALSAYLLDLAVKNKISIEEFNTKRKDYQLTLIDFSLANSDDMIDFLFNIVGNGRTVTLHELRKYGKTGRESKKMDHIYDKWKNAIETEANSYHYLDSSSAGNLTFTTIFCSISCLLLLWSIYLWHTPWMTVVALILIAVQIFLNIMHYRKHSPYTKEGIELITQLRSFKHMIRDLGKVDMKANGDLNYWAEVLPYAIAFGYNKRVINALQANFTVKELENGLGFYYNLLFTAPVDFGDSFSTSIARALGNYSEKNTSQEATKKNN</sequence>